<protein>
    <submittedName>
        <fullName evidence="1">Uncharacterized protein</fullName>
    </submittedName>
</protein>
<gene>
    <name evidence="1" type="ORF">GA0070610_5981</name>
</gene>
<evidence type="ECO:0000313" key="2">
    <source>
        <dbReference type="Proteomes" id="UP000198251"/>
    </source>
</evidence>
<organism evidence="1 2">
    <name type="scientific">Micromonospora echinofusca</name>
    <dbReference type="NCBI Taxonomy" id="47858"/>
    <lineage>
        <taxon>Bacteria</taxon>
        <taxon>Bacillati</taxon>
        <taxon>Actinomycetota</taxon>
        <taxon>Actinomycetes</taxon>
        <taxon>Micromonosporales</taxon>
        <taxon>Micromonosporaceae</taxon>
        <taxon>Micromonospora</taxon>
    </lineage>
</organism>
<keyword evidence="2" id="KW-1185">Reference proteome</keyword>
<evidence type="ECO:0000313" key="1">
    <source>
        <dbReference type="EMBL" id="SCG19596.1"/>
    </source>
</evidence>
<sequence>MAPSFPFTLCAGSQDGRAGGASYLSAILVAMTTTWQHLPAPAREIAAATTDAVAAARERAPEAYDVAVARLAAADRSGLVLGAVVRLLLEETHPDGLDGDDVRQVLEGCVRDAAQWQPDVDPHVVLVLLAGALGVYDPDGDESPPDPPAVARHGPLLVADLLAATGRPLDGYLTAAFTEIARTEQQD</sequence>
<dbReference type="Proteomes" id="UP000198251">
    <property type="component" value="Chromosome I"/>
</dbReference>
<proteinExistence type="predicted"/>
<dbReference type="AlphaFoldDB" id="A0A1C5GKF3"/>
<accession>A0A1C5GKF3</accession>
<name>A0A1C5GKF3_MICEH</name>
<reference evidence="1 2" key="1">
    <citation type="submission" date="2016-06" db="EMBL/GenBank/DDBJ databases">
        <authorList>
            <person name="Kjaerup R.B."/>
            <person name="Dalgaard T.S."/>
            <person name="Juul-Madsen H.R."/>
        </authorList>
    </citation>
    <scope>NUCLEOTIDE SEQUENCE [LARGE SCALE GENOMIC DNA]</scope>
    <source>
        <strain evidence="1 2">DSM 43913</strain>
    </source>
</reference>
<dbReference type="EMBL" id="LT607733">
    <property type="protein sequence ID" value="SCG19596.1"/>
    <property type="molecule type" value="Genomic_DNA"/>
</dbReference>